<protein>
    <submittedName>
        <fullName evidence="1">Uncharacterized protein</fullName>
    </submittedName>
</protein>
<dbReference type="AlphaFoldDB" id="A0AAW1I4N0"/>
<name>A0AAW1I4N0_SAPOF</name>
<dbReference type="PANTHER" id="PTHR33168">
    <property type="entry name" value="STRESS INDUCED PROTEIN-RELATED"/>
    <property type="match status" value="1"/>
</dbReference>
<proteinExistence type="predicted"/>
<organism evidence="1 2">
    <name type="scientific">Saponaria officinalis</name>
    <name type="common">Common soapwort</name>
    <name type="synonym">Lychnis saponaria</name>
    <dbReference type="NCBI Taxonomy" id="3572"/>
    <lineage>
        <taxon>Eukaryota</taxon>
        <taxon>Viridiplantae</taxon>
        <taxon>Streptophyta</taxon>
        <taxon>Embryophyta</taxon>
        <taxon>Tracheophyta</taxon>
        <taxon>Spermatophyta</taxon>
        <taxon>Magnoliopsida</taxon>
        <taxon>eudicotyledons</taxon>
        <taxon>Gunneridae</taxon>
        <taxon>Pentapetalae</taxon>
        <taxon>Caryophyllales</taxon>
        <taxon>Caryophyllaceae</taxon>
        <taxon>Caryophylleae</taxon>
        <taxon>Saponaria</taxon>
    </lineage>
</organism>
<reference evidence="1" key="1">
    <citation type="submission" date="2024-03" db="EMBL/GenBank/DDBJ databases">
        <title>WGS assembly of Saponaria officinalis var. Norfolk2.</title>
        <authorList>
            <person name="Jenkins J."/>
            <person name="Shu S."/>
            <person name="Grimwood J."/>
            <person name="Barry K."/>
            <person name="Goodstein D."/>
            <person name="Schmutz J."/>
            <person name="Leebens-Mack J."/>
            <person name="Osbourn A."/>
        </authorList>
    </citation>
    <scope>NUCLEOTIDE SEQUENCE [LARGE SCALE GENOMIC DNA]</scope>
    <source>
        <strain evidence="1">JIC</strain>
    </source>
</reference>
<evidence type="ECO:0000313" key="2">
    <source>
        <dbReference type="Proteomes" id="UP001443914"/>
    </source>
</evidence>
<sequence length="141" mass="15886">MNPKFKPSIFCYSCCTDDDTNNNQRRNDHGGADFENVIQLSDGKNHHNLHVSISTWLKSELPVIKVRCSGIFSGKTGKNRHRGNSAEFRYDPLSYALNFEDDHTRFDELPNFSARLTPSPLPSSEVKKNAVVVSAQIATWS</sequence>
<keyword evidence="2" id="KW-1185">Reference proteome</keyword>
<accession>A0AAW1I4N0</accession>
<dbReference type="EMBL" id="JBDFQZ010000010">
    <property type="protein sequence ID" value="KAK9683547.1"/>
    <property type="molecule type" value="Genomic_DNA"/>
</dbReference>
<comment type="caution">
    <text evidence="1">The sequence shown here is derived from an EMBL/GenBank/DDBJ whole genome shotgun (WGS) entry which is preliminary data.</text>
</comment>
<evidence type="ECO:0000313" key="1">
    <source>
        <dbReference type="EMBL" id="KAK9683547.1"/>
    </source>
</evidence>
<gene>
    <name evidence="1" type="ORF">RND81_10G149300</name>
</gene>
<dbReference type="Proteomes" id="UP001443914">
    <property type="component" value="Unassembled WGS sequence"/>
</dbReference>